<dbReference type="AlphaFoldDB" id="A0AAW9QYF3"/>
<evidence type="ECO:0000313" key="2">
    <source>
        <dbReference type="EMBL" id="MEG3437924.1"/>
    </source>
</evidence>
<evidence type="ECO:0000259" key="1">
    <source>
        <dbReference type="Pfam" id="PF13453"/>
    </source>
</evidence>
<sequence>MKCVGCPKCKGHLEQVIYRQIEIDRCRDCAGIWFDSLEAERLKQIEGSESVDVGRPKQCDRSPKTASCPRCRKQMLRMLDIDKHAIWYEKCSRCQGMWLDAGQFTRYKQNFSKKGVIDRAKQVIHRRG</sequence>
<evidence type="ECO:0000313" key="3">
    <source>
        <dbReference type="Proteomes" id="UP001328733"/>
    </source>
</evidence>
<keyword evidence="3" id="KW-1185">Reference proteome</keyword>
<comment type="caution">
    <text evidence="2">The sequence shown here is derived from an EMBL/GenBank/DDBJ whole genome shotgun (WGS) entry which is preliminary data.</text>
</comment>
<name>A0AAW9QYF3_9CHRO</name>
<feature type="domain" description="Transcription factor zinc-finger" evidence="1">
    <location>
        <begin position="68"/>
        <end position="109"/>
    </location>
</feature>
<organism evidence="2 3">
    <name type="scientific">Pannus brasiliensis CCIBt3594</name>
    <dbReference type="NCBI Taxonomy" id="1427578"/>
    <lineage>
        <taxon>Bacteria</taxon>
        <taxon>Bacillati</taxon>
        <taxon>Cyanobacteriota</taxon>
        <taxon>Cyanophyceae</taxon>
        <taxon>Oscillatoriophycideae</taxon>
        <taxon>Chroococcales</taxon>
        <taxon>Microcystaceae</taxon>
        <taxon>Pannus</taxon>
    </lineage>
</organism>
<feature type="domain" description="Transcription factor zinc-finger" evidence="1">
    <location>
        <begin position="6"/>
        <end position="44"/>
    </location>
</feature>
<dbReference type="EMBL" id="JBAFSM010000021">
    <property type="protein sequence ID" value="MEG3437924.1"/>
    <property type="molecule type" value="Genomic_DNA"/>
</dbReference>
<dbReference type="InterPro" id="IPR027392">
    <property type="entry name" value="TF_Znf"/>
</dbReference>
<proteinExistence type="predicted"/>
<reference evidence="2 3" key="1">
    <citation type="submission" date="2024-01" db="EMBL/GenBank/DDBJ databases">
        <title>Genomic insights into the taxonomy and metabolism of the cyanobacterium Pannus brasiliensis CCIBt3594.</title>
        <authorList>
            <person name="Machado M."/>
            <person name="Botero N.B."/>
            <person name="Andreote A.P.D."/>
            <person name="Feitosa A.M.T."/>
            <person name="Popin R."/>
            <person name="Sivonen K."/>
            <person name="Fiore M.F."/>
        </authorList>
    </citation>
    <scope>NUCLEOTIDE SEQUENCE [LARGE SCALE GENOMIC DNA]</scope>
    <source>
        <strain evidence="2 3">CCIBt3594</strain>
    </source>
</reference>
<gene>
    <name evidence="2" type="ORF">V0288_12420</name>
</gene>
<dbReference type="Pfam" id="PF13453">
    <property type="entry name" value="Zn_ribbon_TFIIB"/>
    <property type="match status" value="2"/>
</dbReference>
<protein>
    <submittedName>
        <fullName evidence="2">Zf-TFIIB domain-containing protein</fullName>
    </submittedName>
</protein>
<dbReference type="Proteomes" id="UP001328733">
    <property type="component" value="Unassembled WGS sequence"/>
</dbReference>
<dbReference type="RefSeq" id="WP_332865406.1">
    <property type="nucleotide sequence ID" value="NZ_JBAFSM010000021.1"/>
</dbReference>
<accession>A0AAW9QYF3</accession>